<dbReference type="InterPro" id="IPR032508">
    <property type="entry name" value="FecR_C"/>
</dbReference>
<dbReference type="InterPro" id="IPR012373">
    <property type="entry name" value="Ferrdict_sens_TM"/>
</dbReference>
<accession>A0ABW9JGI6</accession>
<dbReference type="Proteomes" id="UP001517367">
    <property type="component" value="Unassembled WGS sequence"/>
</dbReference>
<dbReference type="Pfam" id="PF16344">
    <property type="entry name" value="FecR_C"/>
    <property type="match status" value="1"/>
</dbReference>
<sequence length="383" mass="42728">MKESIEGLIAKFLRNELSQSEANLLKSWMELPENRAFLQNEIELYHLVNAYCETFDAEKAYEQHLAVVVGGKATIIRSLWPRYVAAAAILAVLTFGFYFGRNALKDKANANLVATEHVIEPGTDKAILTLADGKKIVLDASQSIINLDAHHQISSDSSGLISYENMELNASQAAYNTIEIPKGGTYRLILSDGTKVWLNAASKLKYPVAYQGKERVVELEGEAYFEVTKDPSRKFKVKSKGQELEVLGTKFNVSTYSDEAFVKTTLLEGAVKVSNSKKSVVLSPNQVSINAKSGLHVQTLADAEEAIAWKNGYFQFDDEPIESVMRKIARWYDIEIEFVGKSEGKKFNGIITRNKTLKNALKIMEATENVKFKIEGRKLIVKT</sequence>
<dbReference type="PANTHER" id="PTHR30273:SF2">
    <property type="entry name" value="PROTEIN FECR"/>
    <property type="match status" value="1"/>
</dbReference>
<name>A0ABW9JGI6_9SPHI</name>
<proteinExistence type="predicted"/>
<keyword evidence="1" id="KW-0472">Membrane</keyword>
<keyword evidence="1" id="KW-0812">Transmembrane</keyword>
<gene>
    <name evidence="4" type="ORF">E5L68_006535</name>
</gene>
<dbReference type="EMBL" id="SRMP02000008">
    <property type="protein sequence ID" value="MFN0291040.1"/>
    <property type="molecule type" value="Genomic_DNA"/>
</dbReference>
<reference evidence="4 5" key="1">
    <citation type="submission" date="2024-12" db="EMBL/GenBank/DDBJ databases">
        <authorList>
            <person name="Hu S."/>
        </authorList>
    </citation>
    <scope>NUCLEOTIDE SEQUENCE [LARGE SCALE GENOMIC DNA]</scope>
    <source>
        <strain evidence="4 5">P-25</strain>
    </source>
</reference>
<feature type="domain" description="Protein FecR C-terminal" evidence="3">
    <location>
        <begin position="313"/>
        <end position="381"/>
    </location>
</feature>
<dbReference type="Gene3D" id="3.55.50.30">
    <property type="match status" value="1"/>
</dbReference>
<evidence type="ECO:0000259" key="2">
    <source>
        <dbReference type="Pfam" id="PF04773"/>
    </source>
</evidence>
<dbReference type="Pfam" id="PF04773">
    <property type="entry name" value="FecR"/>
    <property type="match status" value="1"/>
</dbReference>
<evidence type="ECO:0000259" key="3">
    <source>
        <dbReference type="Pfam" id="PF16344"/>
    </source>
</evidence>
<keyword evidence="1" id="KW-1133">Transmembrane helix</keyword>
<comment type="caution">
    <text evidence="4">The sequence shown here is derived from an EMBL/GenBank/DDBJ whole genome shotgun (WGS) entry which is preliminary data.</text>
</comment>
<protein>
    <submittedName>
        <fullName evidence="4">FecR family protein</fullName>
    </submittedName>
</protein>
<feature type="domain" description="FecR protein" evidence="2">
    <location>
        <begin position="177"/>
        <end position="272"/>
    </location>
</feature>
<feature type="transmembrane region" description="Helical" evidence="1">
    <location>
        <begin position="80"/>
        <end position="99"/>
    </location>
</feature>
<dbReference type="Gene3D" id="2.60.120.1440">
    <property type="match status" value="1"/>
</dbReference>
<dbReference type="PIRSF" id="PIRSF018266">
    <property type="entry name" value="FecR"/>
    <property type="match status" value="1"/>
</dbReference>
<dbReference type="RefSeq" id="WP_138730250.1">
    <property type="nucleotide sequence ID" value="NZ_SRMP02000008.1"/>
</dbReference>
<organism evidence="4 5">
    <name type="scientific">Pedobacter helvus</name>
    <dbReference type="NCBI Taxonomy" id="2563444"/>
    <lineage>
        <taxon>Bacteria</taxon>
        <taxon>Pseudomonadati</taxon>
        <taxon>Bacteroidota</taxon>
        <taxon>Sphingobacteriia</taxon>
        <taxon>Sphingobacteriales</taxon>
        <taxon>Sphingobacteriaceae</taxon>
        <taxon>Pedobacter</taxon>
    </lineage>
</organism>
<evidence type="ECO:0000313" key="4">
    <source>
        <dbReference type="EMBL" id="MFN0291040.1"/>
    </source>
</evidence>
<evidence type="ECO:0000256" key="1">
    <source>
        <dbReference type="SAM" id="Phobius"/>
    </source>
</evidence>
<dbReference type="InterPro" id="IPR006860">
    <property type="entry name" value="FecR"/>
</dbReference>
<dbReference type="PANTHER" id="PTHR30273">
    <property type="entry name" value="PERIPLASMIC SIGNAL SENSOR AND SIGMA FACTOR ACTIVATOR FECR-RELATED"/>
    <property type="match status" value="1"/>
</dbReference>
<evidence type="ECO:0000313" key="5">
    <source>
        <dbReference type="Proteomes" id="UP001517367"/>
    </source>
</evidence>
<keyword evidence="5" id="KW-1185">Reference proteome</keyword>